<evidence type="ECO:0000313" key="1">
    <source>
        <dbReference type="EMBL" id="SHG97424.1"/>
    </source>
</evidence>
<dbReference type="Proteomes" id="UP000183988">
    <property type="component" value="Unassembled WGS sequence"/>
</dbReference>
<gene>
    <name evidence="1" type="ORF">SAMN05216225_11072</name>
</gene>
<accession>A0A1M5P6I2</accession>
<protein>
    <submittedName>
        <fullName evidence="1">Uncharacterized protein</fullName>
    </submittedName>
</protein>
<evidence type="ECO:0000313" key="2">
    <source>
        <dbReference type="Proteomes" id="UP000183988"/>
    </source>
</evidence>
<organism evidence="1 2">
    <name type="scientific">Ornithinibacillus halophilus</name>
    <dbReference type="NCBI Taxonomy" id="930117"/>
    <lineage>
        <taxon>Bacteria</taxon>
        <taxon>Bacillati</taxon>
        <taxon>Bacillota</taxon>
        <taxon>Bacilli</taxon>
        <taxon>Bacillales</taxon>
        <taxon>Bacillaceae</taxon>
        <taxon>Ornithinibacillus</taxon>
    </lineage>
</organism>
<dbReference type="EMBL" id="FQVW01000107">
    <property type="protein sequence ID" value="SHG97424.1"/>
    <property type="molecule type" value="Genomic_DNA"/>
</dbReference>
<dbReference type="OrthoDB" id="2973257at2"/>
<sequence>MSQPLKTTSYCNLLARGTVQSGEEIYAIEKIYIHDLQQEEIRFAWYKEQDGKIRFVPRPLDLPEKDLFHLIAHGFESGVFSDEFRENLKRIV</sequence>
<proteinExistence type="predicted"/>
<name>A0A1M5P6I2_9BACI</name>
<reference evidence="1 2" key="1">
    <citation type="submission" date="2016-11" db="EMBL/GenBank/DDBJ databases">
        <authorList>
            <person name="Jaros S."/>
            <person name="Januszkiewicz K."/>
            <person name="Wedrychowicz H."/>
        </authorList>
    </citation>
    <scope>NUCLEOTIDE SEQUENCE [LARGE SCALE GENOMIC DNA]</scope>
    <source>
        <strain evidence="1 2">IBRC-M 10683</strain>
    </source>
</reference>
<keyword evidence="2" id="KW-1185">Reference proteome</keyword>
<dbReference type="AlphaFoldDB" id="A0A1M5P6I2"/>
<dbReference type="RefSeq" id="WP_072892174.1">
    <property type="nucleotide sequence ID" value="NZ_FQVW01000107.1"/>
</dbReference>